<gene>
    <name evidence="2" type="ORF">D9756_006928</name>
</gene>
<dbReference type="PANTHER" id="PTHR12774">
    <property type="entry name" value="PEROXISOMAL BIOGENESIS FACTOR 19"/>
    <property type="match status" value="1"/>
</dbReference>
<dbReference type="InterPro" id="IPR006708">
    <property type="entry name" value="Pex19"/>
</dbReference>
<protein>
    <submittedName>
        <fullName evidence="2">Uncharacterized protein</fullName>
    </submittedName>
</protein>
<dbReference type="Pfam" id="PF04614">
    <property type="entry name" value="Pex19"/>
    <property type="match status" value="1"/>
</dbReference>
<keyword evidence="3" id="KW-1185">Reference proteome</keyword>
<dbReference type="Gene3D" id="1.20.120.900">
    <property type="entry name" value="Pex19, mPTS binding domain"/>
    <property type="match status" value="1"/>
</dbReference>
<dbReference type="OrthoDB" id="21292at2759"/>
<dbReference type="Proteomes" id="UP000559027">
    <property type="component" value="Unassembled WGS sequence"/>
</dbReference>
<evidence type="ECO:0000313" key="3">
    <source>
        <dbReference type="Proteomes" id="UP000559027"/>
    </source>
</evidence>
<dbReference type="EMBL" id="JAACJO010000009">
    <property type="protein sequence ID" value="KAF5354219.1"/>
    <property type="molecule type" value="Genomic_DNA"/>
</dbReference>
<dbReference type="GO" id="GO:0045046">
    <property type="term" value="P:protein import into peroxisome membrane"/>
    <property type="evidence" value="ECO:0007669"/>
    <property type="project" value="TreeGrafter"/>
</dbReference>
<feature type="compositionally biased region" description="Polar residues" evidence="1">
    <location>
        <begin position="218"/>
        <end position="238"/>
    </location>
</feature>
<feature type="region of interest" description="Disordered" evidence="1">
    <location>
        <begin position="67"/>
        <end position="125"/>
    </location>
</feature>
<reference evidence="2 3" key="1">
    <citation type="journal article" date="2020" name="ISME J.">
        <title>Uncovering the hidden diversity of litter-decomposition mechanisms in mushroom-forming fungi.</title>
        <authorList>
            <person name="Floudas D."/>
            <person name="Bentzer J."/>
            <person name="Ahren D."/>
            <person name="Johansson T."/>
            <person name="Persson P."/>
            <person name="Tunlid A."/>
        </authorList>
    </citation>
    <scope>NUCLEOTIDE SEQUENCE [LARGE SCALE GENOMIC DNA]</scope>
    <source>
        <strain evidence="2 3">CBS 146.42</strain>
    </source>
</reference>
<dbReference type="InterPro" id="IPR038322">
    <property type="entry name" value="Pex19_C_sf"/>
</dbReference>
<evidence type="ECO:0000313" key="2">
    <source>
        <dbReference type="EMBL" id="KAF5354219.1"/>
    </source>
</evidence>
<dbReference type="PANTHER" id="PTHR12774:SF2">
    <property type="entry name" value="PEROXISOMAL BIOGENESIS FACTOR 19"/>
    <property type="match status" value="1"/>
</dbReference>
<feature type="region of interest" description="Disordered" evidence="1">
    <location>
        <begin position="374"/>
        <end position="402"/>
    </location>
</feature>
<feature type="compositionally biased region" description="Low complexity" evidence="1">
    <location>
        <begin position="374"/>
        <end position="394"/>
    </location>
</feature>
<organism evidence="2 3">
    <name type="scientific">Leucocoprinus leucothites</name>
    <dbReference type="NCBI Taxonomy" id="201217"/>
    <lineage>
        <taxon>Eukaryota</taxon>
        <taxon>Fungi</taxon>
        <taxon>Dikarya</taxon>
        <taxon>Basidiomycota</taxon>
        <taxon>Agaricomycotina</taxon>
        <taxon>Agaricomycetes</taxon>
        <taxon>Agaricomycetidae</taxon>
        <taxon>Agaricales</taxon>
        <taxon>Agaricineae</taxon>
        <taxon>Agaricaceae</taxon>
        <taxon>Leucocoprinus</taxon>
    </lineage>
</organism>
<dbReference type="AlphaFoldDB" id="A0A8H5D6S8"/>
<comment type="caution">
    <text evidence="2">The sequence shown here is derived from an EMBL/GenBank/DDBJ whole genome shotgun (WGS) entry which is preliminary data.</text>
</comment>
<dbReference type="GO" id="GO:0005778">
    <property type="term" value="C:peroxisomal membrane"/>
    <property type="evidence" value="ECO:0007669"/>
    <property type="project" value="TreeGrafter"/>
</dbReference>
<feature type="compositionally biased region" description="Acidic residues" evidence="1">
    <location>
        <begin position="115"/>
        <end position="125"/>
    </location>
</feature>
<sequence>MSPDQPKPELKRLQTEGDDEFDEFDGVHPICASSVYTTNFVCSGLSFSMPKYYHYVMLDVLEDFGTSSKAVPSAPPPSATATSASTTFGNRPRHNTRVDAAPISIPGRGPKLPVTEEEENLDEGELRDDFSRELAKGMEELMKEITNGIATGDSAGTLPGDVAGSGSGDGKDMTDEERAQAFKAAWEAMLVEGLNSDGQTGAQDLGEPLGKDGVKPKSASNDTTAPVSDFQSRIQQAMNKLKESESNLKPDSSGTGAEDDPATLEALLKSLEDIGIGENGEGEAELANFLENMMGQLMSKDVLYEPLKELGNNFPGYLANPPKPLDPADRERYEQQHSYVKQIIGVFEKADYSDTSPEDNQTIVRLMTEMQTHGQPPTELLGELPPGFEGGLPRPGEDCVIA</sequence>
<feature type="region of interest" description="Disordered" evidence="1">
    <location>
        <begin position="196"/>
        <end position="260"/>
    </location>
</feature>
<name>A0A8H5D6S8_9AGAR</name>
<dbReference type="GO" id="GO:0033328">
    <property type="term" value="F:peroxisome membrane targeting sequence binding"/>
    <property type="evidence" value="ECO:0007669"/>
    <property type="project" value="TreeGrafter"/>
</dbReference>
<evidence type="ECO:0000256" key="1">
    <source>
        <dbReference type="SAM" id="MobiDB-lite"/>
    </source>
</evidence>
<proteinExistence type="predicted"/>
<accession>A0A8H5D6S8</accession>